<dbReference type="OrthoDB" id="9805121at2"/>
<reference evidence="1 2" key="1">
    <citation type="submission" date="2016-09" db="EMBL/GenBank/DDBJ databases">
        <authorList>
            <person name="Capua I."/>
            <person name="De Benedictis P."/>
            <person name="Joannis T."/>
            <person name="Lombin L.H."/>
            <person name="Cattoli G."/>
        </authorList>
    </citation>
    <scope>NUCLEOTIDE SEQUENCE [LARGE SCALE GENOMIC DNA]</scope>
    <source>
        <strain evidence="1 2">A7P-90m</strain>
    </source>
</reference>
<accession>A0A1G6S1P5</accession>
<evidence type="ECO:0008006" key="3">
    <source>
        <dbReference type="Google" id="ProtNLM"/>
    </source>
</evidence>
<dbReference type="RefSeq" id="WP_125869909.1">
    <property type="nucleotide sequence ID" value="NZ_FMYP01000084.1"/>
</dbReference>
<keyword evidence="2" id="KW-1185">Reference proteome</keyword>
<organism evidence="1 2">
    <name type="scientific">Williamwhitmania taraxaci</name>
    <dbReference type="NCBI Taxonomy" id="1640674"/>
    <lineage>
        <taxon>Bacteria</taxon>
        <taxon>Pseudomonadati</taxon>
        <taxon>Bacteroidota</taxon>
        <taxon>Bacteroidia</taxon>
        <taxon>Bacteroidales</taxon>
        <taxon>Williamwhitmaniaceae</taxon>
        <taxon>Williamwhitmania</taxon>
    </lineage>
</organism>
<dbReference type="STRING" id="1640674.SAMN05216323_108413"/>
<protein>
    <recommendedName>
        <fullName evidence="3">CarboxypepD_reg-like domain-containing protein</fullName>
    </recommendedName>
</protein>
<proteinExistence type="predicted"/>
<dbReference type="AlphaFoldDB" id="A0A1G6S1P5"/>
<gene>
    <name evidence="1" type="ORF">SAMN05216323_108413</name>
</gene>
<name>A0A1G6S1P5_9BACT</name>
<dbReference type="Proteomes" id="UP000199452">
    <property type="component" value="Unassembled WGS sequence"/>
</dbReference>
<evidence type="ECO:0000313" key="1">
    <source>
        <dbReference type="EMBL" id="SDD10087.1"/>
    </source>
</evidence>
<evidence type="ECO:0000313" key="2">
    <source>
        <dbReference type="Proteomes" id="UP000199452"/>
    </source>
</evidence>
<dbReference type="EMBL" id="FMYP01000084">
    <property type="protein sequence ID" value="SDD10087.1"/>
    <property type="molecule type" value="Genomic_DNA"/>
</dbReference>
<sequence>MNLLIAICLFLVPIIPVERVSVSVVDVNTGASISYATIISPSFQGVADEAGHIRLPLNNDTITFQCVGYISYRATIKQMSMQSNSVTVMLTPKVFKIDEVNVKSRRVKKVSMGFYKKDVFSTYHSSGGTQLAVYIPSKQQYTGLPVGSVNYYIRKWGNPTRKFRVHFYAAQKGKDGGPGEELLPIAVYGQAKQGDEWVNVRVRQYGVKFPADGLFAALEFLPDPVYDTENPYKNHDLNLGGNRENQNEGYTWWFYLNRTHWTQALPTHPTQYVGNAMIYVELIKEK</sequence>